<dbReference type="AlphaFoldDB" id="A0A1J1IG42"/>
<reference evidence="2 3" key="1">
    <citation type="submission" date="2015-04" db="EMBL/GenBank/DDBJ databases">
        <authorList>
            <person name="Syromyatnikov M.Y."/>
            <person name="Popov V.N."/>
        </authorList>
    </citation>
    <scope>NUCLEOTIDE SEQUENCE [LARGE SCALE GENOMIC DNA]</scope>
</reference>
<evidence type="ECO:0000313" key="3">
    <source>
        <dbReference type="Proteomes" id="UP000183832"/>
    </source>
</evidence>
<dbReference type="STRING" id="568069.A0A1J1IG42"/>
<feature type="compositionally biased region" description="Basic and acidic residues" evidence="1">
    <location>
        <begin position="295"/>
        <end position="309"/>
    </location>
</feature>
<dbReference type="Proteomes" id="UP000183832">
    <property type="component" value="Unassembled WGS sequence"/>
</dbReference>
<dbReference type="EMBL" id="CVRI01000049">
    <property type="protein sequence ID" value="CRK99179.1"/>
    <property type="molecule type" value="Genomic_DNA"/>
</dbReference>
<feature type="compositionally biased region" description="Polar residues" evidence="1">
    <location>
        <begin position="199"/>
        <end position="217"/>
    </location>
</feature>
<organism evidence="2 3">
    <name type="scientific">Clunio marinus</name>
    <dbReference type="NCBI Taxonomy" id="568069"/>
    <lineage>
        <taxon>Eukaryota</taxon>
        <taxon>Metazoa</taxon>
        <taxon>Ecdysozoa</taxon>
        <taxon>Arthropoda</taxon>
        <taxon>Hexapoda</taxon>
        <taxon>Insecta</taxon>
        <taxon>Pterygota</taxon>
        <taxon>Neoptera</taxon>
        <taxon>Endopterygota</taxon>
        <taxon>Diptera</taxon>
        <taxon>Nematocera</taxon>
        <taxon>Chironomoidea</taxon>
        <taxon>Chironomidae</taxon>
        <taxon>Clunio</taxon>
    </lineage>
</organism>
<feature type="compositionally biased region" description="Basic and acidic residues" evidence="1">
    <location>
        <begin position="446"/>
        <end position="460"/>
    </location>
</feature>
<sequence>MSSIAKSINLKEITIENNPISLAGDCVSFLVSYLPLLNSLNQLQITEQVRRAANAWRRNKENTDQNFQHLSTDVSSSIRREEIISNAKTNWELIRQSNIAGQRLNSQAKKSIIKPKLTSSNSISSTSTASSSTTTNENKNKKCSIRQGFEQLKTQKSELSSSSSVENSNPMTSEKETDNVTEAECNLFHLPPVIDKTTESAASSTRPNIDSESSAFSSDIDDEKNVKSQIPTTPPITTYSLTKTSSPIEILRKEDEERSIIENDNKTSFTPPLPTLQAEIADSVIDTIEGDGDEIKDTMQNDLTDHPRETPSPLTQTDKEKAPLTIIDNARGISIQPTINIEASSLCKSGKAFNVQTVEMKIETIEADKLSIISKTSAKTSNESINTLSSAYEERQVHSSHTNYYPRNRSGTRKIGPPLVRSQTARNLSSQLNNQQNGPSNQTTNQKKEPKKETDKDREQGGDYLVEILGRYLNVYGVGAIKFVDKQWNVQKAQDVHTVKFSYINFNSISPILGRIKVRFPNVENYVFRETNFVCLGQLNAIADTQGLKAITIDTEGNPLTNKNWRTYAIYRLSHWGLKQINGVEITDDEIAEAESTYAGLADLVLWSLPDSLLQPLFTRLHVDETILTNKMTPKEWLMKHADDSIRNVVGKEALQWKKTTSQQDELAIRVKGKMYFSKMMENTVNAVEKLQKLEYLWQNVLLEMIRNTLIDYNQIDIYVRNLMTDILKDNEK</sequence>
<dbReference type="Gene3D" id="3.80.10.10">
    <property type="entry name" value="Ribonuclease Inhibitor"/>
    <property type="match status" value="1"/>
</dbReference>
<dbReference type="OrthoDB" id="1939344at2759"/>
<feature type="region of interest" description="Disordered" evidence="1">
    <location>
        <begin position="115"/>
        <end position="240"/>
    </location>
</feature>
<accession>A0A1J1IG42</accession>
<evidence type="ECO:0000256" key="1">
    <source>
        <dbReference type="SAM" id="MobiDB-lite"/>
    </source>
</evidence>
<feature type="region of interest" description="Disordered" evidence="1">
    <location>
        <begin position="295"/>
        <end position="319"/>
    </location>
</feature>
<dbReference type="InterPro" id="IPR032675">
    <property type="entry name" value="LRR_dom_sf"/>
</dbReference>
<gene>
    <name evidence="2" type="ORF">CLUMA_CG012512</name>
</gene>
<protein>
    <submittedName>
        <fullName evidence="2">CLUMA_CG012512, isoform A</fullName>
    </submittedName>
</protein>
<feature type="compositionally biased region" description="Polar residues" evidence="1">
    <location>
        <begin position="227"/>
        <end position="240"/>
    </location>
</feature>
<proteinExistence type="predicted"/>
<feature type="compositionally biased region" description="Low complexity" evidence="1">
    <location>
        <begin position="157"/>
        <end position="169"/>
    </location>
</feature>
<evidence type="ECO:0000313" key="2">
    <source>
        <dbReference type="EMBL" id="CRK99179.1"/>
    </source>
</evidence>
<feature type="region of interest" description="Disordered" evidence="1">
    <location>
        <begin position="392"/>
        <end position="460"/>
    </location>
</feature>
<feature type="compositionally biased region" description="Low complexity" evidence="1">
    <location>
        <begin position="427"/>
        <end position="442"/>
    </location>
</feature>
<name>A0A1J1IG42_9DIPT</name>
<keyword evidence="3" id="KW-1185">Reference proteome</keyword>
<feature type="compositionally biased region" description="Low complexity" evidence="1">
    <location>
        <begin position="116"/>
        <end position="137"/>
    </location>
</feature>